<dbReference type="Pfam" id="PF06477">
    <property type="entry name" value="DUF1091"/>
    <property type="match status" value="1"/>
</dbReference>
<keyword evidence="2" id="KW-1185">Reference proteome</keyword>
<dbReference type="OrthoDB" id="7727171at2759"/>
<protein>
    <submittedName>
        <fullName evidence="1">Uncharacterized protein</fullName>
    </submittedName>
</protein>
<dbReference type="KEGG" id="scac:106090750"/>
<evidence type="ECO:0000313" key="1">
    <source>
        <dbReference type="EnsemblMetazoa" id="SCAU013361-PA"/>
    </source>
</evidence>
<dbReference type="Proteomes" id="UP000095300">
    <property type="component" value="Unassembled WGS sequence"/>
</dbReference>
<dbReference type="VEuPathDB" id="VectorBase:SCAU013361"/>
<name>A0A1I8Q2T9_STOCA</name>
<dbReference type="EnsemblMetazoa" id="SCAU013361-RA">
    <property type="protein sequence ID" value="SCAU013361-PA"/>
    <property type="gene ID" value="SCAU013361"/>
</dbReference>
<reference evidence="1" key="1">
    <citation type="submission" date="2020-05" db="UniProtKB">
        <authorList>
            <consortium name="EnsemblMetazoa"/>
        </authorList>
    </citation>
    <scope>IDENTIFICATION</scope>
    <source>
        <strain evidence="1">USDA</strain>
    </source>
</reference>
<dbReference type="PANTHER" id="PTHR20898:SF0">
    <property type="entry name" value="DAEDALUS ON 3-RELATED"/>
    <property type="match status" value="1"/>
</dbReference>
<proteinExistence type="predicted"/>
<dbReference type="AlphaFoldDB" id="A0A1I8Q2T9"/>
<organism evidence="1 2">
    <name type="scientific">Stomoxys calcitrans</name>
    <name type="common">Stable fly</name>
    <name type="synonym">Conops calcitrans</name>
    <dbReference type="NCBI Taxonomy" id="35570"/>
    <lineage>
        <taxon>Eukaryota</taxon>
        <taxon>Metazoa</taxon>
        <taxon>Ecdysozoa</taxon>
        <taxon>Arthropoda</taxon>
        <taxon>Hexapoda</taxon>
        <taxon>Insecta</taxon>
        <taxon>Pterygota</taxon>
        <taxon>Neoptera</taxon>
        <taxon>Endopterygota</taxon>
        <taxon>Diptera</taxon>
        <taxon>Brachycera</taxon>
        <taxon>Muscomorpha</taxon>
        <taxon>Muscoidea</taxon>
        <taxon>Muscidae</taxon>
        <taxon>Stomoxys</taxon>
    </lineage>
</organism>
<dbReference type="SMART" id="SM00697">
    <property type="entry name" value="DM8"/>
    <property type="match status" value="1"/>
</dbReference>
<accession>A0A1I8Q2T9</accession>
<dbReference type="PANTHER" id="PTHR20898">
    <property type="entry name" value="DAEDALUS ON 3-RELATED-RELATED"/>
    <property type="match status" value="1"/>
</dbReference>
<dbReference type="InterPro" id="IPR010512">
    <property type="entry name" value="DUF1091"/>
</dbReference>
<sequence>MVQPLNLKFTNVQCEVLDKSLGSFEKCFLKALGRHNVSFDMHLKMYQLPIKSFMWHAQLLHRGNGFRPLLYNNTMDFCLFMKNPKRWMFWKIIWEAILPYTNLNHTCPLNHDVIIKGLILQMDMIKLIPFPPNTYMLKLRFFNANTEGVEVRVSIEHY</sequence>
<evidence type="ECO:0000313" key="2">
    <source>
        <dbReference type="Proteomes" id="UP000095300"/>
    </source>
</evidence>
<gene>
    <name evidence="1" type="primary">106090750</name>
</gene>